<name>A0A1Y1K2R8_PHOPY</name>
<feature type="chain" id="PRO_5011907232" description="beta-glucosidase" evidence="10">
    <location>
        <begin position="20"/>
        <end position="498"/>
    </location>
</feature>
<accession>A0A1Y1K2R8</accession>
<dbReference type="Pfam" id="PF00232">
    <property type="entry name" value="Glyco_hydro_1"/>
    <property type="match status" value="1"/>
</dbReference>
<keyword evidence="6 9" id="KW-0326">Glycosidase</keyword>
<evidence type="ECO:0000256" key="2">
    <source>
        <dbReference type="ARBA" id="ARBA00011738"/>
    </source>
</evidence>
<feature type="active site" description="Nucleophile" evidence="7">
    <location>
        <position position="398"/>
    </location>
</feature>
<evidence type="ECO:0000256" key="3">
    <source>
        <dbReference type="ARBA" id="ARBA00012744"/>
    </source>
</evidence>
<evidence type="ECO:0000256" key="4">
    <source>
        <dbReference type="ARBA" id="ARBA00022801"/>
    </source>
</evidence>
<keyword evidence="4 9" id="KW-0378">Hydrolase</keyword>
<organism evidence="11">
    <name type="scientific">Photinus pyralis</name>
    <name type="common">Common eastern firefly</name>
    <name type="synonym">Lampyris pyralis</name>
    <dbReference type="NCBI Taxonomy" id="7054"/>
    <lineage>
        <taxon>Eukaryota</taxon>
        <taxon>Metazoa</taxon>
        <taxon>Ecdysozoa</taxon>
        <taxon>Arthropoda</taxon>
        <taxon>Hexapoda</taxon>
        <taxon>Insecta</taxon>
        <taxon>Pterygota</taxon>
        <taxon>Neoptera</taxon>
        <taxon>Endopterygota</taxon>
        <taxon>Coleoptera</taxon>
        <taxon>Polyphaga</taxon>
        <taxon>Elateriformia</taxon>
        <taxon>Elateroidea</taxon>
        <taxon>Lampyridae</taxon>
        <taxon>Lampyrinae</taxon>
        <taxon>Photinus</taxon>
    </lineage>
</organism>
<gene>
    <name evidence="12" type="ORF">PPYR_04126</name>
</gene>
<dbReference type="GO" id="GO:0008422">
    <property type="term" value="F:beta-glucosidase activity"/>
    <property type="evidence" value="ECO:0007669"/>
    <property type="project" value="TreeGrafter"/>
</dbReference>
<proteinExistence type="inferred from homology"/>
<dbReference type="EMBL" id="GEZM01098373">
    <property type="protein sequence ID" value="JAV53906.1"/>
    <property type="molecule type" value="Transcribed_RNA"/>
</dbReference>
<keyword evidence="13" id="KW-1185">Reference proteome</keyword>
<dbReference type="InterPro" id="IPR018120">
    <property type="entry name" value="Glyco_hydro_1_AS"/>
</dbReference>
<dbReference type="GO" id="GO:0005975">
    <property type="term" value="P:carbohydrate metabolic process"/>
    <property type="evidence" value="ECO:0007669"/>
    <property type="project" value="InterPro"/>
</dbReference>
<keyword evidence="10" id="KW-0732">Signal</keyword>
<evidence type="ECO:0000256" key="7">
    <source>
        <dbReference type="PROSITE-ProRule" id="PRU10055"/>
    </source>
</evidence>
<evidence type="ECO:0000256" key="1">
    <source>
        <dbReference type="ARBA" id="ARBA00010838"/>
    </source>
</evidence>
<evidence type="ECO:0000313" key="13">
    <source>
        <dbReference type="Proteomes" id="UP000327044"/>
    </source>
</evidence>
<evidence type="ECO:0000256" key="8">
    <source>
        <dbReference type="RuleBase" id="RU003690"/>
    </source>
</evidence>
<dbReference type="PRINTS" id="PR00131">
    <property type="entry name" value="GLHYDRLASE1"/>
</dbReference>
<dbReference type="InParanoid" id="A0A1Y1K2R8"/>
<dbReference type="FunCoup" id="A0A1Y1K2R8">
    <property type="interactions" value="3"/>
</dbReference>
<keyword evidence="5" id="KW-0325">Glycoprotein</keyword>
<comment type="similarity">
    <text evidence="1 8">Belongs to the glycosyl hydrolase 1 family.</text>
</comment>
<dbReference type="InterPro" id="IPR017853">
    <property type="entry name" value="GH"/>
</dbReference>
<dbReference type="InterPro" id="IPR033132">
    <property type="entry name" value="GH_1_N_CS"/>
</dbReference>
<dbReference type="PROSITE" id="PS00653">
    <property type="entry name" value="GLYCOSYL_HYDROL_F1_2"/>
    <property type="match status" value="1"/>
</dbReference>
<dbReference type="AlphaFoldDB" id="A0A1Y1K2R8"/>
<dbReference type="Gene3D" id="3.20.20.80">
    <property type="entry name" value="Glycosidases"/>
    <property type="match status" value="1"/>
</dbReference>
<feature type="signal peptide" evidence="10">
    <location>
        <begin position="1"/>
        <end position="19"/>
    </location>
</feature>
<dbReference type="EMBL" id="GEZM01098374">
    <property type="protein sequence ID" value="JAV53905.1"/>
    <property type="molecule type" value="Transcribed_RNA"/>
</dbReference>
<evidence type="ECO:0000256" key="10">
    <source>
        <dbReference type="SAM" id="SignalP"/>
    </source>
</evidence>
<reference evidence="12" key="3">
    <citation type="submission" date="2019-08" db="EMBL/GenBank/DDBJ databases">
        <authorList>
            <consortium name="Photinus pyralis genome working group"/>
            <person name="Fallon T.R."/>
            <person name="Sander Lower S.E."/>
            <person name="Weng J.-K."/>
        </authorList>
    </citation>
    <scope>NUCLEOTIDE SEQUENCE</scope>
    <source>
        <strain evidence="12">1611_PpyrPB1</strain>
        <tissue evidence="12">Whole body</tissue>
    </source>
</reference>
<dbReference type="EC" id="3.2.1.21" evidence="3"/>
<sequence length="498" mass="57563">MDTMIVVFFLIFTATGIVCEKAFHFPNDFTFGVATAAYQIEGGWNDDGKGENIWDRITHERPEWVKDKQNGNIACDSYYLWETDIRLLKQLGVNFYRFSLSWSRILPTGKPNKINWSGVKYYSDLIDKLLANNIKPVVTIYHFDLPQYLQDMGGWPNVLIASYFEDYARVAFEQFGDRVKTWITINEPSEVCDSGYGTGGAAPGFEQSGTLDYLCGKTILLAHAKAFHLYDKYFRRQQKGEIGITIVSQWSEPKTDFIEDKEAAERRIQMQFGWWAHPIFSNIGDYPPIMKDRVGNLSRCQHLKESRLPMFTTKEIGYIKGTADFLGLNHYSTWLISDDSEKNCSTVSYENDIGAKSFQDPSWVPSAANWLKDVPWGFRKLLKWIKMEYNNPRIYITENGFADLGELHDAARIHYHAGYLNELLNAIYLDGCNVKSYTVWSLIDNMEWKDGYTLKFGLYYVNFTDSARTRTPKSSAHFYKEVMRLRQVPIHTPHLIVL</sequence>
<dbReference type="PANTHER" id="PTHR10353:SF36">
    <property type="entry name" value="LP05116P"/>
    <property type="match status" value="1"/>
</dbReference>
<evidence type="ECO:0000313" key="11">
    <source>
        <dbReference type="EMBL" id="JAV53905.1"/>
    </source>
</evidence>
<dbReference type="PROSITE" id="PS00572">
    <property type="entry name" value="GLYCOSYL_HYDROL_F1_1"/>
    <property type="match status" value="1"/>
</dbReference>
<dbReference type="InterPro" id="IPR001360">
    <property type="entry name" value="Glyco_hydro_1"/>
</dbReference>
<comment type="subunit">
    <text evidence="2">Homodimer.</text>
</comment>
<dbReference type="EMBL" id="VVIM01000002">
    <property type="protein sequence ID" value="KAB0801940.1"/>
    <property type="molecule type" value="Genomic_DNA"/>
</dbReference>
<reference evidence="11" key="1">
    <citation type="journal article" date="2016" name="Sci. Rep.">
        <title>Molecular characterization of firefly nuptial gifts: a multi-omics approach sheds light on postcopulatory sexual selection.</title>
        <authorList>
            <person name="Al-Wathiqui N."/>
            <person name="Fallon T.R."/>
            <person name="South A."/>
            <person name="Weng J.K."/>
            <person name="Lewis S.M."/>
        </authorList>
    </citation>
    <scope>NUCLEOTIDE SEQUENCE</scope>
</reference>
<dbReference type="SUPFAM" id="SSF51445">
    <property type="entry name" value="(Trans)glycosidases"/>
    <property type="match status" value="1"/>
</dbReference>
<evidence type="ECO:0000313" key="12">
    <source>
        <dbReference type="EMBL" id="KAB0801940.1"/>
    </source>
</evidence>
<dbReference type="FunFam" id="3.20.20.80:FF:000013">
    <property type="entry name" value="lactase-phlorizin hydrolase"/>
    <property type="match status" value="1"/>
</dbReference>
<dbReference type="Proteomes" id="UP000327044">
    <property type="component" value="Unassembled WGS sequence"/>
</dbReference>
<dbReference type="PANTHER" id="PTHR10353">
    <property type="entry name" value="GLYCOSYL HYDROLASE"/>
    <property type="match status" value="1"/>
</dbReference>
<evidence type="ECO:0000256" key="6">
    <source>
        <dbReference type="ARBA" id="ARBA00023295"/>
    </source>
</evidence>
<protein>
    <recommendedName>
        <fullName evidence="3">beta-glucosidase</fullName>
        <ecNumber evidence="3">3.2.1.21</ecNumber>
    </recommendedName>
</protein>
<evidence type="ECO:0000256" key="9">
    <source>
        <dbReference type="RuleBase" id="RU004468"/>
    </source>
</evidence>
<reference evidence="12 13" key="2">
    <citation type="journal article" date="2018" name="Elife">
        <title>Firefly genomes illuminate parallel origins of bioluminescence in beetles.</title>
        <authorList>
            <person name="Fallon T.R."/>
            <person name="Lower S.E."/>
            <person name="Chang C.H."/>
            <person name="Bessho-Uehara M."/>
            <person name="Martin G.J."/>
            <person name="Bewick A.J."/>
            <person name="Behringer M."/>
            <person name="Debat H.J."/>
            <person name="Wong I."/>
            <person name="Day J.C."/>
            <person name="Suvorov A."/>
            <person name="Silva C.J."/>
            <person name="Stanger-Hall K.F."/>
            <person name="Hall D.W."/>
            <person name="Schmitz R.J."/>
            <person name="Nelson D.R."/>
            <person name="Lewis S.M."/>
            <person name="Shigenobu S."/>
            <person name="Bybee S.M."/>
            <person name="Larracuente A.M."/>
            <person name="Oba Y."/>
            <person name="Weng J.K."/>
        </authorList>
    </citation>
    <scope>NUCLEOTIDE SEQUENCE [LARGE SCALE GENOMIC DNA]</scope>
    <source>
        <strain evidence="12">1611_PpyrPB1</strain>
        <tissue evidence="12">Whole body</tissue>
    </source>
</reference>
<dbReference type="OrthoDB" id="65569at2759"/>
<evidence type="ECO:0000256" key="5">
    <source>
        <dbReference type="ARBA" id="ARBA00023180"/>
    </source>
</evidence>